<evidence type="ECO:0000313" key="3">
    <source>
        <dbReference type="Proteomes" id="UP000825935"/>
    </source>
</evidence>
<protein>
    <recommendedName>
        <fullName evidence="1">Ubiquitin-like domain-containing protein</fullName>
    </recommendedName>
</protein>
<name>A0A8T2TDC2_CERRI</name>
<sequence length="100" mass="11678">MAMYIRVKRKRTTYFVHCDPSDTVLNLKTKLSCLTETPPNNQRLILMDSYHVLDDGRTLAQQQVENNAILALTLRKRDGYWEDIDIDMYNGHNVFDVDSN</sequence>
<dbReference type="OrthoDB" id="428577at2759"/>
<proteinExistence type="predicted"/>
<dbReference type="SUPFAM" id="SSF54236">
    <property type="entry name" value="Ubiquitin-like"/>
    <property type="match status" value="1"/>
</dbReference>
<dbReference type="PRINTS" id="PR00348">
    <property type="entry name" value="UBIQUITIN"/>
</dbReference>
<feature type="domain" description="Ubiquitin-like" evidence="1">
    <location>
        <begin position="1"/>
        <end position="79"/>
    </location>
</feature>
<dbReference type="Pfam" id="PF00240">
    <property type="entry name" value="ubiquitin"/>
    <property type="match status" value="1"/>
</dbReference>
<accession>A0A8T2TDC2</accession>
<dbReference type="PANTHER" id="PTHR47725">
    <property type="entry name" value="OS03G0364000 PROTEIN"/>
    <property type="match status" value="1"/>
</dbReference>
<dbReference type="AlphaFoldDB" id="A0A8T2TDC2"/>
<dbReference type="CDD" id="cd17039">
    <property type="entry name" value="Ubl_ubiquitin_like"/>
    <property type="match status" value="1"/>
</dbReference>
<comment type="caution">
    <text evidence="2">The sequence shown here is derived from an EMBL/GenBank/DDBJ whole genome shotgun (WGS) entry which is preliminary data.</text>
</comment>
<dbReference type="EMBL" id="CM035418">
    <property type="protein sequence ID" value="KAH7420448.1"/>
    <property type="molecule type" value="Genomic_DNA"/>
</dbReference>
<dbReference type="InterPro" id="IPR019956">
    <property type="entry name" value="Ubiquitin_dom"/>
</dbReference>
<organism evidence="2 3">
    <name type="scientific">Ceratopteris richardii</name>
    <name type="common">Triangle waterfern</name>
    <dbReference type="NCBI Taxonomy" id="49495"/>
    <lineage>
        <taxon>Eukaryota</taxon>
        <taxon>Viridiplantae</taxon>
        <taxon>Streptophyta</taxon>
        <taxon>Embryophyta</taxon>
        <taxon>Tracheophyta</taxon>
        <taxon>Polypodiopsida</taxon>
        <taxon>Polypodiidae</taxon>
        <taxon>Polypodiales</taxon>
        <taxon>Pteridineae</taxon>
        <taxon>Pteridaceae</taxon>
        <taxon>Parkerioideae</taxon>
        <taxon>Ceratopteris</taxon>
    </lineage>
</organism>
<keyword evidence="3" id="KW-1185">Reference proteome</keyword>
<dbReference type="Proteomes" id="UP000825935">
    <property type="component" value="Chromosome 13"/>
</dbReference>
<dbReference type="SMART" id="SM00213">
    <property type="entry name" value="UBQ"/>
    <property type="match status" value="1"/>
</dbReference>
<reference evidence="2" key="1">
    <citation type="submission" date="2021-08" db="EMBL/GenBank/DDBJ databases">
        <title>WGS assembly of Ceratopteris richardii.</title>
        <authorList>
            <person name="Marchant D.B."/>
            <person name="Chen G."/>
            <person name="Jenkins J."/>
            <person name="Shu S."/>
            <person name="Leebens-Mack J."/>
            <person name="Grimwood J."/>
            <person name="Schmutz J."/>
            <person name="Soltis P."/>
            <person name="Soltis D."/>
            <person name="Chen Z.-H."/>
        </authorList>
    </citation>
    <scope>NUCLEOTIDE SEQUENCE</scope>
    <source>
        <strain evidence="2">Whitten #5841</strain>
        <tissue evidence="2">Leaf</tissue>
    </source>
</reference>
<dbReference type="InterPro" id="IPR029071">
    <property type="entry name" value="Ubiquitin-like_domsf"/>
</dbReference>
<dbReference type="PANTHER" id="PTHR47725:SF2">
    <property type="entry name" value="UBIQUITIN-LIKE DOMAIN-CONTAINING PROTEIN"/>
    <property type="match status" value="1"/>
</dbReference>
<dbReference type="InterPro" id="IPR000626">
    <property type="entry name" value="Ubiquitin-like_dom"/>
</dbReference>
<dbReference type="PROSITE" id="PS50053">
    <property type="entry name" value="UBIQUITIN_2"/>
    <property type="match status" value="1"/>
</dbReference>
<gene>
    <name evidence="2" type="ORF">KP509_13G008200</name>
</gene>
<dbReference type="Gene3D" id="3.10.20.90">
    <property type="entry name" value="Phosphatidylinositol 3-kinase Catalytic Subunit, Chain A, domain 1"/>
    <property type="match status" value="1"/>
</dbReference>
<evidence type="ECO:0000259" key="1">
    <source>
        <dbReference type="PROSITE" id="PS50053"/>
    </source>
</evidence>
<dbReference type="OMA" id="NRITYFI"/>
<evidence type="ECO:0000313" key="2">
    <source>
        <dbReference type="EMBL" id="KAH7420448.1"/>
    </source>
</evidence>